<evidence type="ECO:0000313" key="1">
    <source>
        <dbReference type="EnsemblMetazoa" id="PPA34641.1"/>
    </source>
</evidence>
<reference evidence="2" key="1">
    <citation type="journal article" date="2008" name="Nat. Genet.">
        <title>The Pristionchus pacificus genome provides a unique perspective on nematode lifestyle and parasitism.</title>
        <authorList>
            <person name="Dieterich C."/>
            <person name="Clifton S.W."/>
            <person name="Schuster L.N."/>
            <person name="Chinwalla A."/>
            <person name="Delehaunty K."/>
            <person name="Dinkelacker I."/>
            <person name="Fulton L."/>
            <person name="Fulton R."/>
            <person name="Godfrey J."/>
            <person name="Minx P."/>
            <person name="Mitreva M."/>
            <person name="Roeseler W."/>
            <person name="Tian H."/>
            <person name="Witte H."/>
            <person name="Yang S.P."/>
            <person name="Wilson R.K."/>
            <person name="Sommer R.J."/>
        </authorList>
    </citation>
    <scope>NUCLEOTIDE SEQUENCE [LARGE SCALE GENOMIC DNA]</scope>
    <source>
        <strain evidence="2">PS312</strain>
    </source>
</reference>
<dbReference type="EnsemblMetazoa" id="PPA34641.1">
    <property type="protein sequence ID" value="PPA34641.1"/>
    <property type="gene ID" value="WBGene00273010"/>
</dbReference>
<evidence type="ECO:0000313" key="2">
    <source>
        <dbReference type="Proteomes" id="UP000005239"/>
    </source>
</evidence>
<dbReference type="AlphaFoldDB" id="A0A2A6C7A9"/>
<sequence length="72" mass="8278">MMRIKEAILRKKLIHELNDEWKDETEGETILFSPALSLLWPTREVDDFENANSAAKKFVNVVQSAFEANGEL</sequence>
<name>A0A2A6C7A9_PRIPA</name>
<accession>A0A2A6C7A9</accession>
<keyword evidence="2" id="KW-1185">Reference proteome</keyword>
<reference evidence="1" key="2">
    <citation type="submission" date="2022-06" db="UniProtKB">
        <authorList>
            <consortium name="EnsemblMetazoa"/>
        </authorList>
    </citation>
    <scope>IDENTIFICATION</scope>
    <source>
        <strain evidence="1">PS312</strain>
    </source>
</reference>
<organism evidence="1 2">
    <name type="scientific">Pristionchus pacificus</name>
    <name type="common">Parasitic nematode worm</name>
    <dbReference type="NCBI Taxonomy" id="54126"/>
    <lineage>
        <taxon>Eukaryota</taxon>
        <taxon>Metazoa</taxon>
        <taxon>Ecdysozoa</taxon>
        <taxon>Nematoda</taxon>
        <taxon>Chromadorea</taxon>
        <taxon>Rhabditida</taxon>
        <taxon>Rhabditina</taxon>
        <taxon>Diplogasteromorpha</taxon>
        <taxon>Diplogasteroidea</taxon>
        <taxon>Neodiplogasteridae</taxon>
        <taxon>Pristionchus</taxon>
    </lineage>
</organism>
<dbReference type="Proteomes" id="UP000005239">
    <property type="component" value="Unassembled WGS sequence"/>
</dbReference>
<proteinExistence type="predicted"/>
<protein>
    <submittedName>
        <fullName evidence="1">Uncharacterized protein</fullName>
    </submittedName>
</protein>
<accession>A0A8R1YL56</accession>
<gene>
    <name evidence="1" type="primary">WBGene00273010</name>
</gene>